<keyword evidence="4" id="KW-1185">Reference proteome</keyword>
<feature type="coiled-coil region" evidence="1">
    <location>
        <begin position="13"/>
        <end position="40"/>
    </location>
</feature>
<accession>A0A9W8B496</accession>
<organism evidence="3 4">
    <name type="scientific">Dimargaris verticillata</name>
    <dbReference type="NCBI Taxonomy" id="2761393"/>
    <lineage>
        <taxon>Eukaryota</taxon>
        <taxon>Fungi</taxon>
        <taxon>Fungi incertae sedis</taxon>
        <taxon>Zoopagomycota</taxon>
        <taxon>Kickxellomycotina</taxon>
        <taxon>Dimargaritomycetes</taxon>
        <taxon>Dimargaritales</taxon>
        <taxon>Dimargaritaceae</taxon>
        <taxon>Dimargaris</taxon>
    </lineage>
</organism>
<name>A0A9W8B496_9FUNG</name>
<evidence type="ECO:0000256" key="1">
    <source>
        <dbReference type="SAM" id="Coils"/>
    </source>
</evidence>
<feature type="transmembrane region" description="Helical" evidence="2">
    <location>
        <begin position="44"/>
        <end position="65"/>
    </location>
</feature>
<feature type="transmembrane region" description="Helical" evidence="2">
    <location>
        <begin position="77"/>
        <end position="95"/>
    </location>
</feature>
<sequence length="155" mass="18428">MGGMFSIFRRNREVDYEQVLADLDEKIQKAQANLAAIRLREKKWVVVFLVYSIFAYILYTLAFYFYFNHGQHPLNVWAYKAAPVAIGPFTIYYIRKLIQLWFRRRQASEEAYIVTLTEKQRAKVEELKKKTSYYTTKTLLERYDSDKRAGNSGKK</sequence>
<dbReference type="InterPro" id="IPR040115">
    <property type="entry name" value="Lnp"/>
</dbReference>
<feature type="non-terminal residue" evidence="3">
    <location>
        <position position="155"/>
    </location>
</feature>
<dbReference type="Proteomes" id="UP001151582">
    <property type="component" value="Unassembled WGS sequence"/>
</dbReference>
<proteinExistence type="predicted"/>
<dbReference type="PANTHER" id="PTHR22166:SF12">
    <property type="entry name" value="ENDOPLASMIC RETICULUM JUNCTION FORMATION PROTEIN LUNAPARK"/>
    <property type="match status" value="1"/>
</dbReference>
<protein>
    <submittedName>
        <fullName evidence="3">Uncharacterized protein</fullName>
    </submittedName>
</protein>
<dbReference type="EMBL" id="JANBQB010000833">
    <property type="protein sequence ID" value="KAJ1973397.1"/>
    <property type="molecule type" value="Genomic_DNA"/>
</dbReference>
<keyword evidence="2" id="KW-0472">Membrane</keyword>
<keyword evidence="1" id="KW-0175">Coiled coil</keyword>
<evidence type="ECO:0000313" key="3">
    <source>
        <dbReference type="EMBL" id="KAJ1973397.1"/>
    </source>
</evidence>
<evidence type="ECO:0000313" key="4">
    <source>
        <dbReference type="Proteomes" id="UP001151582"/>
    </source>
</evidence>
<dbReference type="AlphaFoldDB" id="A0A9W8B496"/>
<reference evidence="3" key="1">
    <citation type="submission" date="2022-07" db="EMBL/GenBank/DDBJ databases">
        <title>Phylogenomic reconstructions and comparative analyses of Kickxellomycotina fungi.</title>
        <authorList>
            <person name="Reynolds N.K."/>
            <person name="Stajich J.E."/>
            <person name="Barry K."/>
            <person name="Grigoriev I.V."/>
            <person name="Crous P."/>
            <person name="Smith M.E."/>
        </authorList>
    </citation>
    <scope>NUCLEOTIDE SEQUENCE</scope>
    <source>
        <strain evidence="3">RSA 567</strain>
    </source>
</reference>
<comment type="caution">
    <text evidence="3">The sequence shown here is derived from an EMBL/GenBank/DDBJ whole genome shotgun (WGS) entry which is preliminary data.</text>
</comment>
<gene>
    <name evidence="3" type="ORF">H4R34_005092</name>
</gene>
<dbReference type="OrthoDB" id="1725934at2759"/>
<dbReference type="GO" id="GO:0071782">
    <property type="term" value="C:endoplasmic reticulum tubular network"/>
    <property type="evidence" value="ECO:0007669"/>
    <property type="project" value="TreeGrafter"/>
</dbReference>
<dbReference type="GO" id="GO:0071786">
    <property type="term" value="P:endoplasmic reticulum tubular network organization"/>
    <property type="evidence" value="ECO:0007669"/>
    <property type="project" value="InterPro"/>
</dbReference>
<evidence type="ECO:0000256" key="2">
    <source>
        <dbReference type="SAM" id="Phobius"/>
    </source>
</evidence>
<dbReference type="PANTHER" id="PTHR22166">
    <property type="entry name" value="ENDOPLASMIC RETICULUM JUNCTION FORMATION PROTEIN LUNAPARK"/>
    <property type="match status" value="1"/>
</dbReference>
<keyword evidence="2" id="KW-0812">Transmembrane</keyword>
<keyword evidence="2" id="KW-1133">Transmembrane helix</keyword>